<keyword evidence="3" id="KW-1185">Reference proteome</keyword>
<dbReference type="PANTHER" id="PTHR48421">
    <property type="entry name" value="MYCBP-ASSOCIATED PROTEIN"/>
    <property type="match status" value="1"/>
</dbReference>
<reference evidence="2 3" key="1">
    <citation type="journal article" date="2007" name="Nature">
        <title>Evolution of genes and genomes on the Drosophila phylogeny.</title>
        <authorList>
            <consortium name="Drosophila 12 Genomes Consortium"/>
            <person name="Clark A.G."/>
            <person name="Eisen M.B."/>
            <person name="Smith D.R."/>
            <person name="Bergman C.M."/>
            <person name="Oliver B."/>
            <person name="Markow T.A."/>
            <person name="Kaufman T.C."/>
            <person name="Kellis M."/>
            <person name="Gelbart W."/>
            <person name="Iyer V.N."/>
            <person name="Pollard D.A."/>
            <person name="Sackton T.B."/>
            <person name="Larracuente A.M."/>
            <person name="Singh N.D."/>
            <person name="Abad J.P."/>
            <person name="Abt D.N."/>
            <person name="Adryan B."/>
            <person name="Aguade M."/>
            <person name="Akashi H."/>
            <person name="Anderson W.W."/>
            <person name="Aquadro C.F."/>
            <person name="Ardell D.H."/>
            <person name="Arguello R."/>
            <person name="Artieri C.G."/>
            <person name="Barbash D.A."/>
            <person name="Barker D."/>
            <person name="Barsanti P."/>
            <person name="Batterham P."/>
            <person name="Batzoglou S."/>
            <person name="Begun D."/>
            <person name="Bhutkar A."/>
            <person name="Blanco E."/>
            <person name="Bosak S.A."/>
            <person name="Bradley R.K."/>
            <person name="Brand A.D."/>
            <person name="Brent M.R."/>
            <person name="Brooks A.N."/>
            <person name="Brown R.H."/>
            <person name="Butlin R.K."/>
            <person name="Caggese C."/>
            <person name="Calvi B.R."/>
            <person name="Bernardo de Carvalho A."/>
            <person name="Caspi A."/>
            <person name="Castrezana S."/>
            <person name="Celniker S.E."/>
            <person name="Chang J.L."/>
            <person name="Chapple C."/>
            <person name="Chatterji S."/>
            <person name="Chinwalla A."/>
            <person name="Civetta A."/>
            <person name="Clifton S.W."/>
            <person name="Comeron J.M."/>
            <person name="Costello J.C."/>
            <person name="Coyne J.A."/>
            <person name="Daub J."/>
            <person name="David R.G."/>
            <person name="Delcher A.L."/>
            <person name="Delehaunty K."/>
            <person name="Do C.B."/>
            <person name="Ebling H."/>
            <person name="Edwards K."/>
            <person name="Eickbush T."/>
            <person name="Evans J.D."/>
            <person name="Filipski A."/>
            <person name="Findeiss S."/>
            <person name="Freyhult E."/>
            <person name="Fulton L."/>
            <person name="Fulton R."/>
            <person name="Garcia A.C."/>
            <person name="Gardiner A."/>
            <person name="Garfield D.A."/>
            <person name="Garvin B.E."/>
            <person name="Gibson G."/>
            <person name="Gilbert D."/>
            <person name="Gnerre S."/>
            <person name="Godfrey J."/>
            <person name="Good R."/>
            <person name="Gotea V."/>
            <person name="Gravely B."/>
            <person name="Greenberg A.J."/>
            <person name="Griffiths-Jones S."/>
            <person name="Gross S."/>
            <person name="Guigo R."/>
            <person name="Gustafson E.A."/>
            <person name="Haerty W."/>
            <person name="Hahn M.W."/>
            <person name="Halligan D.L."/>
            <person name="Halpern A.L."/>
            <person name="Halter G.M."/>
            <person name="Han M.V."/>
            <person name="Heger A."/>
            <person name="Hillier L."/>
            <person name="Hinrichs A.S."/>
            <person name="Holmes I."/>
            <person name="Hoskins R.A."/>
            <person name="Hubisz M.J."/>
            <person name="Hultmark D."/>
            <person name="Huntley M.A."/>
            <person name="Jaffe D.B."/>
            <person name="Jagadeeshan S."/>
            <person name="Jeck W.R."/>
            <person name="Johnson J."/>
            <person name="Jones C.D."/>
            <person name="Jordan W.C."/>
            <person name="Karpen G.H."/>
            <person name="Kataoka E."/>
            <person name="Keightley P.D."/>
            <person name="Kheradpour P."/>
            <person name="Kirkness E.F."/>
            <person name="Koerich L.B."/>
            <person name="Kristiansen K."/>
            <person name="Kudrna D."/>
            <person name="Kulathinal R.J."/>
            <person name="Kumar S."/>
            <person name="Kwok R."/>
            <person name="Lander E."/>
            <person name="Langley C.H."/>
            <person name="Lapoint R."/>
            <person name="Lazzaro B.P."/>
            <person name="Lee S.J."/>
            <person name="Levesque L."/>
            <person name="Li R."/>
            <person name="Lin C.F."/>
            <person name="Lin M.F."/>
            <person name="Lindblad-Toh K."/>
            <person name="Llopart A."/>
            <person name="Long M."/>
            <person name="Low L."/>
            <person name="Lozovsky E."/>
            <person name="Lu J."/>
            <person name="Luo M."/>
            <person name="Machado C.A."/>
            <person name="Makalowski W."/>
            <person name="Marzo M."/>
            <person name="Matsuda M."/>
            <person name="Matzkin L."/>
            <person name="McAllister B."/>
            <person name="McBride C.S."/>
            <person name="McKernan B."/>
            <person name="McKernan K."/>
            <person name="Mendez-Lago M."/>
            <person name="Minx P."/>
            <person name="Mollenhauer M.U."/>
            <person name="Montooth K."/>
            <person name="Mount S.M."/>
            <person name="Mu X."/>
            <person name="Myers E."/>
            <person name="Negre B."/>
            <person name="Newfeld S."/>
            <person name="Nielsen R."/>
            <person name="Noor M.A."/>
            <person name="O'Grady P."/>
            <person name="Pachter L."/>
            <person name="Papaceit M."/>
            <person name="Parisi M.J."/>
            <person name="Parisi M."/>
            <person name="Parts L."/>
            <person name="Pedersen J.S."/>
            <person name="Pesole G."/>
            <person name="Phillippy A.M."/>
            <person name="Ponting C.P."/>
            <person name="Pop M."/>
            <person name="Porcelli D."/>
            <person name="Powell J.R."/>
            <person name="Prohaska S."/>
            <person name="Pruitt K."/>
            <person name="Puig M."/>
            <person name="Quesneville H."/>
            <person name="Ram K.R."/>
            <person name="Rand D."/>
            <person name="Rasmussen M.D."/>
            <person name="Reed L.K."/>
            <person name="Reenan R."/>
            <person name="Reily A."/>
            <person name="Remington K.A."/>
            <person name="Rieger T.T."/>
            <person name="Ritchie M.G."/>
            <person name="Robin C."/>
            <person name="Rogers Y.H."/>
            <person name="Rohde C."/>
            <person name="Rozas J."/>
            <person name="Rubenfield M.J."/>
            <person name="Ruiz A."/>
            <person name="Russo S."/>
            <person name="Salzberg S.L."/>
            <person name="Sanchez-Gracia A."/>
            <person name="Saranga D.J."/>
            <person name="Sato H."/>
            <person name="Schaeffer S.W."/>
            <person name="Schatz M.C."/>
            <person name="Schlenke T."/>
            <person name="Schwartz R."/>
            <person name="Segarra C."/>
            <person name="Singh R.S."/>
            <person name="Sirot L."/>
            <person name="Sirota M."/>
            <person name="Sisneros N.B."/>
            <person name="Smith C.D."/>
            <person name="Smith T.F."/>
            <person name="Spieth J."/>
            <person name="Stage D.E."/>
            <person name="Stark A."/>
            <person name="Stephan W."/>
            <person name="Strausberg R.L."/>
            <person name="Strempel S."/>
            <person name="Sturgill D."/>
            <person name="Sutton G."/>
            <person name="Sutton G.G."/>
            <person name="Tao W."/>
            <person name="Teichmann S."/>
            <person name="Tobari Y.N."/>
            <person name="Tomimura Y."/>
            <person name="Tsolas J.M."/>
            <person name="Valente V.L."/>
            <person name="Venter E."/>
            <person name="Venter J.C."/>
            <person name="Vicario S."/>
            <person name="Vieira F.G."/>
            <person name="Vilella A.J."/>
            <person name="Villasante A."/>
            <person name="Walenz B."/>
            <person name="Wang J."/>
            <person name="Wasserman M."/>
            <person name="Watts T."/>
            <person name="Wilson D."/>
            <person name="Wilson R.K."/>
            <person name="Wing R.A."/>
            <person name="Wolfner M.F."/>
            <person name="Wong A."/>
            <person name="Wong G.K."/>
            <person name="Wu C.I."/>
            <person name="Wu G."/>
            <person name="Yamamoto D."/>
            <person name="Yang H.P."/>
            <person name="Yang S.P."/>
            <person name="Yorke J.A."/>
            <person name="Yoshida K."/>
            <person name="Zdobnov E."/>
            <person name="Zhang P."/>
            <person name="Zhang Y."/>
            <person name="Zimin A.V."/>
            <person name="Baldwin J."/>
            <person name="Abdouelleil A."/>
            <person name="Abdulkadir J."/>
            <person name="Abebe A."/>
            <person name="Abera B."/>
            <person name="Abreu J."/>
            <person name="Acer S.C."/>
            <person name="Aftuck L."/>
            <person name="Alexander A."/>
            <person name="An P."/>
            <person name="Anderson E."/>
            <person name="Anderson S."/>
            <person name="Arachi H."/>
            <person name="Azer M."/>
            <person name="Bachantsang P."/>
            <person name="Barry A."/>
            <person name="Bayul T."/>
            <person name="Berlin A."/>
            <person name="Bessette D."/>
            <person name="Bloom T."/>
            <person name="Blye J."/>
            <person name="Boguslavskiy L."/>
            <person name="Bonnet C."/>
            <person name="Boukhgalter B."/>
            <person name="Bourzgui I."/>
            <person name="Brown A."/>
            <person name="Cahill P."/>
            <person name="Channer S."/>
            <person name="Cheshatsang Y."/>
            <person name="Chuda L."/>
            <person name="Citroen M."/>
            <person name="Collymore A."/>
            <person name="Cooke P."/>
            <person name="Costello M."/>
            <person name="D'Aco K."/>
            <person name="Daza R."/>
            <person name="De Haan G."/>
            <person name="DeGray S."/>
            <person name="DeMaso C."/>
            <person name="Dhargay N."/>
            <person name="Dooley K."/>
            <person name="Dooley E."/>
            <person name="Doricent M."/>
            <person name="Dorje P."/>
            <person name="Dorjee K."/>
            <person name="Dupes A."/>
            <person name="Elong R."/>
            <person name="Falk J."/>
            <person name="Farina A."/>
            <person name="Faro S."/>
            <person name="Ferguson D."/>
            <person name="Fisher S."/>
            <person name="Foley C.D."/>
            <person name="Franke A."/>
            <person name="Friedrich D."/>
            <person name="Gadbois L."/>
            <person name="Gearin G."/>
            <person name="Gearin C.R."/>
            <person name="Giannoukos G."/>
            <person name="Goode T."/>
            <person name="Graham J."/>
            <person name="Grandbois E."/>
            <person name="Grewal S."/>
            <person name="Gyaltsen K."/>
            <person name="Hafez N."/>
            <person name="Hagos B."/>
            <person name="Hall J."/>
            <person name="Henson C."/>
            <person name="Hollinger A."/>
            <person name="Honan T."/>
            <person name="Huard M.D."/>
            <person name="Hughes L."/>
            <person name="Hurhula B."/>
            <person name="Husby M.E."/>
            <person name="Kamat A."/>
            <person name="Kanga B."/>
            <person name="Kashin S."/>
            <person name="Khazanovich D."/>
            <person name="Kisner P."/>
            <person name="Lance K."/>
            <person name="Lara M."/>
            <person name="Lee W."/>
            <person name="Lennon N."/>
            <person name="Letendre F."/>
            <person name="LeVine R."/>
            <person name="Lipovsky A."/>
            <person name="Liu X."/>
            <person name="Liu J."/>
            <person name="Liu S."/>
            <person name="Lokyitsang T."/>
            <person name="Lokyitsang Y."/>
            <person name="Lubonja R."/>
            <person name="Lui A."/>
            <person name="MacDonald P."/>
            <person name="Magnisalis V."/>
            <person name="Maru K."/>
            <person name="Matthews C."/>
            <person name="McCusker W."/>
            <person name="McDonough S."/>
            <person name="Mehta T."/>
            <person name="Meldrim J."/>
            <person name="Meneus L."/>
            <person name="Mihai O."/>
            <person name="Mihalev A."/>
            <person name="Mihova T."/>
            <person name="Mittelman R."/>
            <person name="Mlenga V."/>
            <person name="Montmayeur A."/>
            <person name="Mulrain L."/>
            <person name="Navidi A."/>
            <person name="Naylor J."/>
            <person name="Negash T."/>
            <person name="Nguyen T."/>
            <person name="Nguyen N."/>
            <person name="Nicol R."/>
            <person name="Norbu C."/>
            <person name="Norbu N."/>
            <person name="Novod N."/>
            <person name="O'Neill B."/>
            <person name="Osman S."/>
            <person name="Markiewicz E."/>
            <person name="Oyono O.L."/>
            <person name="Patti C."/>
            <person name="Phunkhang P."/>
            <person name="Pierre F."/>
            <person name="Priest M."/>
            <person name="Raghuraman S."/>
            <person name="Rege F."/>
            <person name="Reyes R."/>
            <person name="Rise C."/>
            <person name="Rogov P."/>
            <person name="Ross K."/>
            <person name="Ryan E."/>
            <person name="Settipalli S."/>
            <person name="Shea T."/>
            <person name="Sherpa N."/>
            <person name="Shi L."/>
            <person name="Shih D."/>
            <person name="Sparrow T."/>
            <person name="Spaulding J."/>
            <person name="Stalker J."/>
            <person name="Stange-Thomann N."/>
            <person name="Stavropoulos S."/>
            <person name="Stone C."/>
            <person name="Strader C."/>
            <person name="Tesfaye S."/>
            <person name="Thomson T."/>
            <person name="Thoulutsang Y."/>
            <person name="Thoulutsang D."/>
            <person name="Topham K."/>
            <person name="Topping I."/>
            <person name="Tsamla T."/>
            <person name="Vassiliev H."/>
            <person name="Vo A."/>
            <person name="Wangchuk T."/>
            <person name="Wangdi T."/>
            <person name="Weiand M."/>
            <person name="Wilkinson J."/>
            <person name="Wilson A."/>
            <person name="Yadav S."/>
            <person name="Young G."/>
            <person name="Yu Q."/>
            <person name="Zembek L."/>
            <person name="Zhong D."/>
            <person name="Zimmer A."/>
            <person name="Zwirko Z."/>
            <person name="Jaffe D.B."/>
            <person name="Alvarez P."/>
            <person name="Brockman W."/>
            <person name="Butler J."/>
            <person name="Chin C."/>
            <person name="Gnerre S."/>
            <person name="Grabherr M."/>
            <person name="Kleber M."/>
            <person name="Mauceli E."/>
            <person name="MacCallum I."/>
        </authorList>
    </citation>
    <scope>NUCLEOTIDE SEQUENCE [LARGE SCALE GENOMIC DNA]</scope>
    <source>
        <strain evidence="3">Tucson 15287-2541.00</strain>
    </source>
</reference>
<dbReference type="PANTHER" id="PTHR48421:SF1">
    <property type="entry name" value="MYCBP-ASSOCIATED PROTEIN"/>
    <property type="match status" value="1"/>
</dbReference>
<dbReference type="PhylomeDB" id="B4J401"/>
<evidence type="ECO:0000313" key="2">
    <source>
        <dbReference type="EMBL" id="EDW01584.1"/>
    </source>
</evidence>
<dbReference type="eggNOG" id="ENOG502QT8X">
    <property type="taxonomic scope" value="Eukaryota"/>
</dbReference>
<evidence type="ECO:0000256" key="1">
    <source>
        <dbReference type="SAM" id="MobiDB-lite"/>
    </source>
</evidence>
<accession>B4J401</accession>
<dbReference type="Proteomes" id="UP000001070">
    <property type="component" value="Unassembled WGS sequence"/>
</dbReference>
<dbReference type="STRING" id="7222.B4J401"/>
<evidence type="ECO:0000313" key="3">
    <source>
        <dbReference type="Proteomes" id="UP000001070"/>
    </source>
</evidence>
<name>B4J401_DROGR</name>
<dbReference type="HOGENOM" id="CLU_026465_0_0_1"/>
<dbReference type="OMA" id="DPRLKCW"/>
<dbReference type="InParanoid" id="B4J401"/>
<dbReference type="Pfam" id="PF14646">
    <property type="entry name" value="MYCBPAP"/>
    <property type="match status" value="1"/>
</dbReference>
<dbReference type="InterPro" id="IPR032707">
    <property type="entry name" value="MYCBPAP"/>
</dbReference>
<feature type="region of interest" description="Disordered" evidence="1">
    <location>
        <begin position="1"/>
        <end position="27"/>
    </location>
</feature>
<feature type="compositionally biased region" description="Basic and acidic residues" evidence="1">
    <location>
        <begin position="1"/>
        <end position="12"/>
    </location>
</feature>
<dbReference type="AlphaFoldDB" id="B4J401"/>
<proteinExistence type="predicted"/>
<dbReference type="EMBL" id="CH916367">
    <property type="protein sequence ID" value="EDW01584.1"/>
    <property type="molecule type" value="Genomic_DNA"/>
</dbReference>
<sequence>MSESIDDLHDDNSNNNNNSNIAAAAANNDGDSDVEVIEGMQLLEGNYQVLRQWVPPAPNYWDAPPKAIIKSAEVSIKMMGNTEIHNSEQSNLNFVVNDKKSLFNEKGGLPIFLAEELVENVFGEINNRNKCHIKISSSKCQSFQQKSQTYGDNDDMDPRLKCWNNMLRDRKVLQQRIERRTGKRAEDVLFNRHATIDVQAKQMIIRLLDTAERSKGVPPNRVKGVLRMRHNAELCREVRELHPTEPKLERLAFVGLPEVTQLELANTVQTGETKWLRSEVLSERLEQQEENILSVMSHYPELDQLQITTLIKSPAVPVIDTQCLGDDLILCVSETTEEAKEDAPQSPKPMPPVEKFEKKTRWEENNVILINGISYGFGSNSDVLSGDLHLLLQCDPLQRIRKTIVQLDNIGNKFIQIRWHQMSLLNKELHQHTPIRSEFVFDSQPFVLLPGNQRRIDVLYQPSRVGVKKQHWCLVMQRSPFCGVRRLHIRFHGVCTQPVIYRDRLDLDQRLVINKRNRQINERLTQMHAELAPMVERSTLSCPYQRVLDERELFSVQNPGFKCDRYADLETLKELYVLVKKPRQPPWDYRLETLRQCIYQHDAEHRESLQNIVVELLSTMRGNSNEVFPKEKVDMQRERSCFLYVRGIVGSTIDEWENISDGLGEKFFKSELRRYRNELKEKSKKLPYDKDYVKSLVFKRVLSCKYFKDSLYIHTYSLVCDAAENIVSAIESALTH</sequence>
<protein>
    <submittedName>
        <fullName evidence="2">GH21520</fullName>
    </submittedName>
</protein>
<feature type="compositionally biased region" description="Low complexity" evidence="1">
    <location>
        <begin position="13"/>
        <end position="27"/>
    </location>
</feature>
<dbReference type="OrthoDB" id="10263316at2759"/>
<gene>
    <name evidence="2" type="primary">Dgri\GH21520</name>
    <name evidence="2" type="ORF">Dgri_GH21520</name>
</gene>
<organism evidence="3">
    <name type="scientific">Drosophila grimshawi</name>
    <name type="common">Hawaiian fruit fly</name>
    <name type="synonym">Idiomyia grimshawi</name>
    <dbReference type="NCBI Taxonomy" id="7222"/>
    <lineage>
        <taxon>Eukaryota</taxon>
        <taxon>Metazoa</taxon>
        <taxon>Ecdysozoa</taxon>
        <taxon>Arthropoda</taxon>
        <taxon>Hexapoda</taxon>
        <taxon>Insecta</taxon>
        <taxon>Pterygota</taxon>
        <taxon>Neoptera</taxon>
        <taxon>Endopterygota</taxon>
        <taxon>Diptera</taxon>
        <taxon>Brachycera</taxon>
        <taxon>Muscomorpha</taxon>
        <taxon>Ephydroidea</taxon>
        <taxon>Drosophilidae</taxon>
        <taxon>Drosophila</taxon>
        <taxon>Hawaiian Drosophila</taxon>
    </lineage>
</organism>